<name>A0AAN4ZT85_9ENTE</name>
<gene>
    <name evidence="2" type="ORF">TK11N_18760</name>
    <name evidence="3" type="ORF">TK2N_18720</name>
</gene>
<reference evidence="3" key="2">
    <citation type="journal article" date="2020" name="Int. Dairy J.">
        <title>Lactic acid bacterial diversity in Brie cheese focusing on salt concentration and pH of isolation medium and characterisation of halophilic and alkaliphilic lactic acid bacterial isolates.</title>
        <authorList>
            <person name="Unno R."/>
            <person name="Matsutani M."/>
            <person name="Suzuki T."/>
            <person name="Kodama K."/>
            <person name="Matsushita H."/>
            <person name="Yamasato K."/>
            <person name="Koizumi Y."/>
            <person name="Ishikawa M."/>
        </authorList>
    </citation>
    <scope>NUCLEOTIDE SEQUENCE</scope>
    <source>
        <strain evidence="3">7C1</strain>
        <strain evidence="2">8C4</strain>
    </source>
</reference>
<evidence type="ECO:0000313" key="2">
    <source>
        <dbReference type="EMBL" id="GEQ50024.1"/>
    </source>
</evidence>
<dbReference type="EMBL" id="BKBQ01000031">
    <property type="protein sequence ID" value="GEQ55028.1"/>
    <property type="molecule type" value="Genomic_DNA"/>
</dbReference>
<protein>
    <submittedName>
        <fullName evidence="3">GNAT family acetyltransferase</fullName>
    </submittedName>
</protein>
<dbReference type="GO" id="GO:0016747">
    <property type="term" value="F:acyltransferase activity, transferring groups other than amino-acyl groups"/>
    <property type="evidence" value="ECO:0007669"/>
    <property type="project" value="InterPro"/>
</dbReference>
<accession>A0AAN4ZT85</accession>
<dbReference type="Pfam" id="PF13302">
    <property type="entry name" value="Acetyltransf_3"/>
    <property type="match status" value="1"/>
</dbReference>
<evidence type="ECO:0000313" key="4">
    <source>
        <dbReference type="Proteomes" id="UP000886597"/>
    </source>
</evidence>
<dbReference type="PANTHER" id="PTHR43792:SF1">
    <property type="entry name" value="N-ACETYLTRANSFERASE DOMAIN-CONTAINING PROTEIN"/>
    <property type="match status" value="1"/>
</dbReference>
<dbReference type="Proteomes" id="UP000886597">
    <property type="component" value="Unassembled WGS sequence"/>
</dbReference>
<dbReference type="RefSeq" id="WP_202584310.1">
    <property type="nucleotide sequence ID" value="NZ_BKBO01000032.1"/>
</dbReference>
<feature type="domain" description="N-acetyltransferase" evidence="1">
    <location>
        <begin position="7"/>
        <end position="165"/>
    </location>
</feature>
<dbReference type="PROSITE" id="PS51186">
    <property type="entry name" value="GNAT"/>
    <property type="match status" value="1"/>
</dbReference>
<evidence type="ECO:0000259" key="1">
    <source>
        <dbReference type="PROSITE" id="PS51186"/>
    </source>
</evidence>
<dbReference type="Gene3D" id="3.40.630.30">
    <property type="match status" value="1"/>
</dbReference>
<evidence type="ECO:0000313" key="3">
    <source>
        <dbReference type="EMBL" id="GEQ55028.1"/>
    </source>
</evidence>
<reference evidence="3" key="1">
    <citation type="submission" date="2019-08" db="EMBL/GenBank/DDBJ databases">
        <authorList>
            <person name="Ishikawa M."/>
            <person name="Suzuki T."/>
            <person name="Matsutani M."/>
        </authorList>
    </citation>
    <scope>NUCLEOTIDE SEQUENCE</scope>
    <source>
        <strain evidence="3">7C1</strain>
        <strain evidence="2">8C4</strain>
    </source>
</reference>
<comment type="caution">
    <text evidence="3">The sequence shown here is derived from an EMBL/GenBank/DDBJ whole genome shotgun (WGS) entry which is preliminary data.</text>
</comment>
<dbReference type="Proteomes" id="UP000886607">
    <property type="component" value="Unassembled WGS sequence"/>
</dbReference>
<organism evidence="3 4">
    <name type="scientific">Tetragenococcus koreensis</name>
    <dbReference type="NCBI Taxonomy" id="290335"/>
    <lineage>
        <taxon>Bacteria</taxon>
        <taxon>Bacillati</taxon>
        <taxon>Bacillota</taxon>
        <taxon>Bacilli</taxon>
        <taxon>Lactobacillales</taxon>
        <taxon>Enterococcaceae</taxon>
        <taxon>Tetragenococcus</taxon>
    </lineage>
</organism>
<dbReference type="InterPro" id="IPR000182">
    <property type="entry name" value="GNAT_dom"/>
</dbReference>
<dbReference type="AlphaFoldDB" id="A0AAN4ZT85"/>
<proteinExistence type="predicted"/>
<dbReference type="PANTHER" id="PTHR43792">
    <property type="entry name" value="GNAT FAMILY, PUTATIVE (AFU_ORTHOLOGUE AFUA_3G00765)-RELATED-RELATED"/>
    <property type="match status" value="1"/>
</dbReference>
<dbReference type="InterPro" id="IPR051531">
    <property type="entry name" value="N-acetyltransferase"/>
</dbReference>
<keyword evidence="5" id="KW-1185">Reference proteome</keyword>
<sequence length="192" mass="23368">MLETNRLIIRNFKDDEKDIEALYKIMSEIEINKYLPWFPINNKAEAFDFYKERILPKYQENNGYYFSICLKSNNYPIGYITVNNEKSHDFGYGLKKEFWRQEITTEAARKVIEFLIQADWKYITATHDINNVASGKVLKKLGMKYKYTYKEQWQPKDILVTFRMYQLNFDGKNRVYEEYWNMYDDHFVENIN</sequence>
<dbReference type="SUPFAM" id="SSF55729">
    <property type="entry name" value="Acyl-CoA N-acyltransferases (Nat)"/>
    <property type="match status" value="1"/>
</dbReference>
<evidence type="ECO:0000313" key="5">
    <source>
        <dbReference type="Proteomes" id="UP000886607"/>
    </source>
</evidence>
<dbReference type="EMBL" id="BKBO01000032">
    <property type="protein sequence ID" value="GEQ50024.1"/>
    <property type="molecule type" value="Genomic_DNA"/>
</dbReference>
<dbReference type="InterPro" id="IPR016181">
    <property type="entry name" value="Acyl_CoA_acyltransferase"/>
</dbReference>